<comment type="caution">
    <text evidence="2">The sequence shown here is derived from an EMBL/GenBank/DDBJ whole genome shotgun (WGS) entry which is preliminary data.</text>
</comment>
<evidence type="ECO:0000256" key="1">
    <source>
        <dbReference type="SAM" id="MobiDB-lite"/>
    </source>
</evidence>
<dbReference type="EMBL" id="BART01015172">
    <property type="protein sequence ID" value="GAG81045.1"/>
    <property type="molecule type" value="Genomic_DNA"/>
</dbReference>
<accession>X1AEL6</accession>
<reference evidence="2" key="1">
    <citation type="journal article" date="2014" name="Front. Microbiol.">
        <title>High frequency of phylogenetically diverse reductive dehalogenase-homologous genes in deep subseafloor sedimentary metagenomes.</title>
        <authorList>
            <person name="Kawai M."/>
            <person name="Futagami T."/>
            <person name="Toyoda A."/>
            <person name="Takaki Y."/>
            <person name="Nishi S."/>
            <person name="Hori S."/>
            <person name="Arai W."/>
            <person name="Tsubouchi T."/>
            <person name="Morono Y."/>
            <person name="Uchiyama I."/>
            <person name="Ito T."/>
            <person name="Fujiyama A."/>
            <person name="Inagaki F."/>
            <person name="Takami H."/>
        </authorList>
    </citation>
    <scope>NUCLEOTIDE SEQUENCE</scope>
    <source>
        <strain evidence="2">Expedition CK06-06</strain>
    </source>
</reference>
<feature type="region of interest" description="Disordered" evidence="1">
    <location>
        <begin position="45"/>
        <end position="98"/>
    </location>
</feature>
<feature type="compositionally biased region" description="Basic and acidic residues" evidence="1">
    <location>
        <begin position="61"/>
        <end position="70"/>
    </location>
</feature>
<dbReference type="AlphaFoldDB" id="X1AEL6"/>
<gene>
    <name evidence="2" type="ORF">S01H4_29538</name>
</gene>
<protein>
    <submittedName>
        <fullName evidence="2">Uncharacterized protein</fullName>
    </submittedName>
</protein>
<name>X1AEL6_9ZZZZ</name>
<organism evidence="2">
    <name type="scientific">marine sediment metagenome</name>
    <dbReference type="NCBI Taxonomy" id="412755"/>
    <lineage>
        <taxon>unclassified sequences</taxon>
        <taxon>metagenomes</taxon>
        <taxon>ecological metagenomes</taxon>
    </lineage>
</organism>
<evidence type="ECO:0000313" key="2">
    <source>
        <dbReference type="EMBL" id="GAG81045.1"/>
    </source>
</evidence>
<feature type="non-terminal residue" evidence="2">
    <location>
        <position position="1"/>
    </location>
</feature>
<sequence>ASETSESKPFLIERPKISAVKIEEIESESIVSSGSDLFNVFSSVGAKSPDKPQEIIGFTEKPPKIEEKKKEEKKKKKKKDAQEPPVMPFIDFNKSNTRVQPDLETPNLVSLSDDKDALYQELIALEGRRYSLERNFKDVEKNYNKGSISEADFKRQNNILKKRLNEITSQINNIRGLISSL</sequence>
<proteinExistence type="predicted"/>